<accession>A0A3D8ING0</accession>
<reference evidence="1 2" key="1">
    <citation type="submission" date="2018-04" db="EMBL/GenBank/DDBJ databases">
        <title>Novel Campyloabacter and Helicobacter Species and Strains.</title>
        <authorList>
            <person name="Mannion A.J."/>
            <person name="Shen Z."/>
            <person name="Fox J.G."/>
        </authorList>
    </citation>
    <scope>NUCLEOTIDE SEQUENCE [LARGE SCALE GENOMIC DNA]</scope>
    <source>
        <strain evidence="1 2">MIT 12-6600</strain>
    </source>
</reference>
<comment type="caution">
    <text evidence="1">The sequence shown here is derived from an EMBL/GenBank/DDBJ whole genome shotgun (WGS) entry which is preliminary data.</text>
</comment>
<gene>
    <name evidence="1" type="ORF">CQA54_06980</name>
</gene>
<keyword evidence="2" id="KW-1185">Reference proteome</keyword>
<dbReference type="Proteomes" id="UP000256514">
    <property type="component" value="Unassembled WGS sequence"/>
</dbReference>
<evidence type="ECO:0000313" key="2">
    <source>
        <dbReference type="Proteomes" id="UP000256514"/>
    </source>
</evidence>
<dbReference type="AlphaFoldDB" id="A0A3D8ING0"/>
<dbReference type="EMBL" id="NXLT01000006">
    <property type="protein sequence ID" value="RDU66436.1"/>
    <property type="molecule type" value="Genomic_DNA"/>
</dbReference>
<sequence>MCLWKKINMIMVGIVCTGILIALKLTNTEHENQSTSFMLSEQEIHDCTQEFIADNLTRRR</sequence>
<evidence type="ECO:0000313" key="1">
    <source>
        <dbReference type="EMBL" id="RDU66436.1"/>
    </source>
</evidence>
<name>A0A3D8ING0_9HELI</name>
<proteinExistence type="predicted"/>
<organism evidence="1 2">
    <name type="scientific">Helicobacter equorum</name>
    <dbReference type="NCBI Taxonomy" id="361872"/>
    <lineage>
        <taxon>Bacteria</taxon>
        <taxon>Pseudomonadati</taxon>
        <taxon>Campylobacterota</taxon>
        <taxon>Epsilonproteobacteria</taxon>
        <taxon>Campylobacterales</taxon>
        <taxon>Helicobacteraceae</taxon>
        <taxon>Helicobacter</taxon>
    </lineage>
</organism>
<protein>
    <submittedName>
        <fullName evidence="1">Uncharacterized protein</fullName>
    </submittedName>
</protein>